<dbReference type="RefSeq" id="WP_046790551.1">
    <property type="nucleotide sequence ID" value="NZ_CP011366.1"/>
</dbReference>
<sequence length="406" mass="44803">MTIKFKDDVEGKVSNLRDNYFEAVENNEDPEVVKEKYANYMSAFSNTLKEELLVEARREALDTSTDSQVKMSRGQNVLTAAERKFFTNLVEDQANMDTYKEEVVLPESTVLRVFDDLKRERPLLNRINFTLAGIKTRIIVGDPSGAAKWGELFGKIQGQIQANFKEISFAQNKLTAFAIVPKDFIEFGPEWVERYVREQLVEAMAHQLEYGVVTGGGATTNQPIGLLKDMTTDEDGNVTSVTDKASVGTLTFADSKTTALELAQLMTGLSTKENGKPYNVAGKVFLLVNPQDQFLVQAQYTMQTQNGAWVTSLPYNLEVVASEHIAQGKLAAVVGPRYYAVMTGESKIKEYDQTLALEDANVYIAKQFAHGIPDDNKVVAVYNLDIAGMTTTTTTASTTTTTTAGA</sequence>
<proteinExistence type="predicted"/>
<evidence type="ECO:0000313" key="5">
    <source>
        <dbReference type="Proteomes" id="UP000034029"/>
    </source>
</evidence>
<protein>
    <submittedName>
        <fullName evidence="4">Phage major capsid protein, HK97 family</fullName>
    </submittedName>
</protein>
<dbReference type="InterPro" id="IPR054612">
    <property type="entry name" value="Phage_capsid-like_C"/>
</dbReference>
<evidence type="ECO:0000313" key="4">
    <source>
        <dbReference type="EMBL" id="SFK95048.1"/>
    </source>
</evidence>
<name>A0A0F7HMX4_9STAP</name>
<dbReference type="Proteomes" id="UP000034029">
    <property type="component" value="Chromosome"/>
</dbReference>
<evidence type="ECO:0000256" key="1">
    <source>
        <dbReference type="ARBA" id="ARBA00004328"/>
    </source>
</evidence>
<evidence type="ECO:0000259" key="2">
    <source>
        <dbReference type="Pfam" id="PF05065"/>
    </source>
</evidence>
<reference evidence="4 6" key="3">
    <citation type="submission" date="2016-10" db="EMBL/GenBank/DDBJ databases">
        <authorList>
            <person name="Varghese N."/>
            <person name="Submissions S."/>
        </authorList>
    </citation>
    <scope>NUCLEOTIDE SEQUENCE [LARGE SCALE GENOMIC DNA]</scope>
    <source>
        <strain evidence="4 6">CGMCC 1.6501</strain>
    </source>
</reference>
<dbReference type="NCBIfam" id="TIGR01554">
    <property type="entry name" value="major_cap_HK97"/>
    <property type="match status" value="1"/>
</dbReference>
<dbReference type="SUPFAM" id="SSF56563">
    <property type="entry name" value="Major capsid protein gp5"/>
    <property type="match status" value="1"/>
</dbReference>
<accession>A0A0F7HMX4</accession>
<dbReference type="Pfam" id="PF05065">
    <property type="entry name" value="Phage_capsid"/>
    <property type="match status" value="1"/>
</dbReference>
<dbReference type="InterPro" id="IPR024455">
    <property type="entry name" value="Phage_capsid"/>
</dbReference>
<dbReference type="EMBL" id="FOTB01000006">
    <property type="protein sequence ID" value="SFK95048.1"/>
    <property type="molecule type" value="Genomic_DNA"/>
</dbReference>
<gene>
    <name evidence="3" type="ORF">AAT16_09055</name>
    <name evidence="4" type="ORF">SAMN05216235_2708</name>
</gene>
<dbReference type="Proteomes" id="UP000183090">
    <property type="component" value="Unassembled WGS sequence"/>
</dbReference>
<keyword evidence="5" id="KW-1185">Reference proteome</keyword>
<organism evidence="4 6">
    <name type="scientific">Salinicoccus halodurans</name>
    <dbReference type="NCBI Taxonomy" id="407035"/>
    <lineage>
        <taxon>Bacteria</taxon>
        <taxon>Bacillati</taxon>
        <taxon>Bacillota</taxon>
        <taxon>Bacilli</taxon>
        <taxon>Bacillales</taxon>
        <taxon>Staphylococcaceae</taxon>
        <taxon>Salinicoccus</taxon>
    </lineage>
</organism>
<reference evidence="3 5" key="1">
    <citation type="journal article" date="2015" name="Int. J. Syst. Evol. Microbiol.">
        <title>Complete genome sequence of Salinicoccus halodurans H3B36, isolated from the Qaidam Basin in China.</title>
        <authorList>
            <person name="Jiang K."/>
            <person name="Xue Y."/>
            <person name="Ma Y."/>
        </authorList>
    </citation>
    <scope>NUCLEOTIDE SEQUENCE [LARGE SCALE GENOMIC DNA]</scope>
    <source>
        <strain evidence="3 5">H3B36</strain>
    </source>
</reference>
<dbReference type="AlphaFoldDB" id="A0A0F7HMX4"/>
<evidence type="ECO:0000313" key="3">
    <source>
        <dbReference type="EMBL" id="AKG74369.1"/>
    </source>
</evidence>
<feature type="domain" description="Phage capsid-like C-terminal" evidence="2">
    <location>
        <begin position="103"/>
        <end position="297"/>
    </location>
</feature>
<dbReference type="EMBL" id="CP011366">
    <property type="protein sequence ID" value="AKG74369.1"/>
    <property type="molecule type" value="Genomic_DNA"/>
</dbReference>
<evidence type="ECO:0000313" key="6">
    <source>
        <dbReference type="Proteomes" id="UP000183090"/>
    </source>
</evidence>
<reference evidence="5" key="2">
    <citation type="submission" date="2015-04" db="EMBL/GenBank/DDBJ databases">
        <title>Complete genome sequence of Salinicoccus halodurans strain H3B36, isolated from the Qaidam basin of China.</title>
        <authorList>
            <person name="Ma Y."/>
            <person name="Jiang K."/>
            <person name="Xue Y."/>
        </authorList>
    </citation>
    <scope>NUCLEOTIDE SEQUENCE [LARGE SCALE GENOMIC DNA]</scope>
    <source>
        <strain evidence="5">H3B36</strain>
    </source>
</reference>
<comment type="subcellular location">
    <subcellularLocation>
        <location evidence="1">Virion</location>
    </subcellularLocation>
</comment>
<dbReference type="OrthoDB" id="2043141at2"/>
<dbReference type="KEGG" id="shv:AAT16_09055"/>